<reference evidence="1 2" key="1">
    <citation type="submission" date="2018-10" db="EMBL/GenBank/DDBJ databases">
        <title>A high-quality apple genome assembly.</title>
        <authorList>
            <person name="Hu J."/>
        </authorList>
    </citation>
    <scope>NUCLEOTIDE SEQUENCE [LARGE SCALE GENOMIC DNA]</scope>
    <source>
        <strain evidence="2">cv. HFTH1</strain>
        <tissue evidence="1">Young leaf</tissue>
    </source>
</reference>
<proteinExistence type="predicted"/>
<evidence type="ECO:0000313" key="2">
    <source>
        <dbReference type="Proteomes" id="UP000290289"/>
    </source>
</evidence>
<dbReference type="CDD" id="cd09272">
    <property type="entry name" value="RNase_HI_RT_Ty1"/>
    <property type="match status" value="1"/>
</dbReference>
<dbReference type="EMBL" id="RDQH01000334">
    <property type="protein sequence ID" value="RXH91287.1"/>
    <property type="molecule type" value="Genomic_DNA"/>
</dbReference>
<keyword evidence="2" id="KW-1185">Reference proteome</keyword>
<accession>A0A498J9A1</accession>
<dbReference type="AlphaFoldDB" id="A0A498J9A1"/>
<comment type="caution">
    <text evidence="1">The sequence shown here is derived from an EMBL/GenBank/DDBJ whole genome shotgun (WGS) entry which is preliminary data.</text>
</comment>
<protein>
    <recommendedName>
        <fullName evidence="3">RNase H type-1 domain-containing protein</fullName>
    </recommendedName>
</protein>
<evidence type="ECO:0000313" key="1">
    <source>
        <dbReference type="EMBL" id="RXH91287.1"/>
    </source>
</evidence>
<name>A0A498J9A1_MALDO</name>
<gene>
    <name evidence="1" type="ORF">DVH24_020310</name>
</gene>
<sequence length="124" mass="13941">MAGNSVKFKGYVPLSTTEAEYKAASFAAQECVWLRPLIGNVDSPIYRPTIIHGDNQSAIKLATNLVFHARTKHIEIEHHYIRECVLKGRVKVSEVRRNSNVADVFTKSLSIEPFEGFLILISQL</sequence>
<evidence type="ECO:0008006" key="3">
    <source>
        <dbReference type="Google" id="ProtNLM"/>
    </source>
</evidence>
<organism evidence="1 2">
    <name type="scientific">Malus domestica</name>
    <name type="common">Apple</name>
    <name type="synonym">Pyrus malus</name>
    <dbReference type="NCBI Taxonomy" id="3750"/>
    <lineage>
        <taxon>Eukaryota</taxon>
        <taxon>Viridiplantae</taxon>
        <taxon>Streptophyta</taxon>
        <taxon>Embryophyta</taxon>
        <taxon>Tracheophyta</taxon>
        <taxon>Spermatophyta</taxon>
        <taxon>Magnoliopsida</taxon>
        <taxon>eudicotyledons</taxon>
        <taxon>Gunneridae</taxon>
        <taxon>Pentapetalae</taxon>
        <taxon>rosids</taxon>
        <taxon>fabids</taxon>
        <taxon>Rosales</taxon>
        <taxon>Rosaceae</taxon>
        <taxon>Amygdaloideae</taxon>
        <taxon>Maleae</taxon>
        <taxon>Malus</taxon>
    </lineage>
</organism>
<dbReference type="Proteomes" id="UP000290289">
    <property type="component" value="Chromosome 8"/>
</dbReference>
<dbReference type="STRING" id="3750.A0A498J9A1"/>
<dbReference type="PANTHER" id="PTHR11439:SF480">
    <property type="entry name" value="REVERSE TRANSCRIPTASE TY1_COPIA-TYPE DOMAIN-CONTAINING PROTEIN"/>
    <property type="match status" value="1"/>
</dbReference>
<dbReference type="PANTHER" id="PTHR11439">
    <property type="entry name" value="GAG-POL-RELATED RETROTRANSPOSON"/>
    <property type="match status" value="1"/>
</dbReference>